<gene>
    <name evidence="8" type="ORF">FM996_18400</name>
</gene>
<protein>
    <submittedName>
        <fullName evidence="8">Tyrosine-type recombinase/integrase</fullName>
    </submittedName>
</protein>
<feature type="domain" description="Tyr recombinase" evidence="6">
    <location>
        <begin position="147"/>
        <end position="338"/>
    </location>
</feature>
<dbReference type="RefSeq" id="WP_142864229.1">
    <property type="nucleotide sequence ID" value="NZ_VJMF01000082.1"/>
</dbReference>
<dbReference type="Proteomes" id="UP000316781">
    <property type="component" value="Unassembled WGS sequence"/>
</dbReference>
<reference evidence="8 9" key="1">
    <citation type="submission" date="2019-07" db="EMBL/GenBank/DDBJ databases">
        <title>Ln-dependent methylotrophs.</title>
        <authorList>
            <person name="Tani A."/>
        </authorList>
    </citation>
    <scope>NUCLEOTIDE SEQUENCE [LARGE SCALE GENOMIC DNA]</scope>
    <source>
        <strain evidence="8 9">SM89A</strain>
    </source>
</reference>
<dbReference type="InterPro" id="IPR050090">
    <property type="entry name" value="Tyrosine_recombinase_XerCD"/>
</dbReference>
<dbReference type="Pfam" id="PF02899">
    <property type="entry name" value="Phage_int_SAM_1"/>
    <property type="match status" value="1"/>
</dbReference>
<proteinExistence type="inferred from homology"/>
<keyword evidence="3 5" id="KW-0238">DNA-binding</keyword>
<dbReference type="GO" id="GO:0015074">
    <property type="term" value="P:DNA integration"/>
    <property type="evidence" value="ECO:0007669"/>
    <property type="project" value="UniProtKB-KW"/>
</dbReference>
<feature type="domain" description="Core-binding (CB)" evidence="7">
    <location>
        <begin position="22"/>
        <end position="109"/>
    </location>
</feature>
<keyword evidence="4" id="KW-0233">DNA recombination</keyword>
<dbReference type="GO" id="GO:0006310">
    <property type="term" value="P:DNA recombination"/>
    <property type="evidence" value="ECO:0007669"/>
    <property type="project" value="UniProtKB-KW"/>
</dbReference>
<organism evidence="8 9">
    <name type="scientific">Methylosinus sporium</name>
    <dbReference type="NCBI Taxonomy" id="428"/>
    <lineage>
        <taxon>Bacteria</taxon>
        <taxon>Pseudomonadati</taxon>
        <taxon>Pseudomonadota</taxon>
        <taxon>Alphaproteobacteria</taxon>
        <taxon>Hyphomicrobiales</taxon>
        <taxon>Methylocystaceae</taxon>
        <taxon>Methylosinus</taxon>
    </lineage>
</organism>
<dbReference type="Pfam" id="PF00589">
    <property type="entry name" value="Phage_integrase"/>
    <property type="match status" value="1"/>
</dbReference>
<dbReference type="InterPro" id="IPR002104">
    <property type="entry name" value="Integrase_catalytic"/>
</dbReference>
<dbReference type="InterPro" id="IPR004107">
    <property type="entry name" value="Integrase_SAM-like_N"/>
</dbReference>
<dbReference type="SUPFAM" id="SSF56349">
    <property type="entry name" value="DNA breaking-rejoining enzymes"/>
    <property type="match status" value="1"/>
</dbReference>
<accession>A0A549SFU8</accession>
<dbReference type="GO" id="GO:0003677">
    <property type="term" value="F:DNA binding"/>
    <property type="evidence" value="ECO:0007669"/>
    <property type="project" value="UniProtKB-UniRule"/>
</dbReference>
<dbReference type="PROSITE" id="PS51898">
    <property type="entry name" value="TYR_RECOMBINASE"/>
    <property type="match status" value="1"/>
</dbReference>
<dbReference type="PANTHER" id="PTHR30349">
    <property type="entry name" value="PHAGE INTEGRASE-RELATED"/>
    <property type="match status" value="1"/>
</dbReference>
<evidence type="ECO:0000256" key="3">
    <source>
        <dbReference type="ARBA" id="ARBA00023125"/>
    </source>
</evidence>
<keyword evidence="2" id="KW-0229">DNA integration</keyword>
<dbReference type="PROSITE" id="PS51900">
    <property type="entry name" value="CB"/>
    <property type="match status" value="1"/>
</dbReference>
<dbReference type="Gene3D" id="1.10.443.10">
    <property type="entry name" value="Intergrase catalytic core"/>
    <property type="match status" value="1"/>
</dbReference>
<dbReference type="PANTHER" id="PTHR30349:SF41">
    <property type="entry name" value="INTEGRASE_RECOMBINASE PROTEIN MJ0367-RELATED"/>
    <property type="match status" value="1"/>
</dbReference>
<evidence type="ECO:0000256" key="4">
    <source>
        <dbReference type="ARBA" id="ARBA00023172"/>
    </source>
</evidence>
<evidence type="ECO:0000256" key="1">
    <source>
        <dbReference type="ARBA" id="ARBA00008857"/>
    </source>
</evidence>
<dbReference type="InterPro" id="IPR010998">
    <property type="entry name" value="Integrase_recombinase_N"/>
</dbReference>
<dbReference type="InterPro" id="IPR011010">
    <property type="entry name" value="DNA_brk_join_enz"/>
</dbReference>
<evidence type="ECO:0000259" key="6">
    <source>
        <dbReference type="PROSITE" id="PS51898"/>
    </source>
</evidence>
<comment type="similarity">
    <text evidence="1">Belongs to the 'phage' integrase family.</text>
</comment>
<dbReference type="InterPro" id="IPR044068">
    <property type="entry name" value="CB"/>
</dbReference>
<dbReference type="Gene3D" id="1.10.150.130">
    <property type="match status" value="1"/>
</dbReference>
<evidence type="ECO:0000313" key="8">
    <source>
        <dbReference type="EMBL" id="TRL28502.1"/>
    </source>
</evidence>
<comment type="caution">
    <text evidence="8">The sequence shown here is derived from an EMBL/GenBank/DDBJ whole genome shotgun (WGS) entry which is preliminary data.</text>
</comment>
<dbReference type="AlphaFoldDB" id="A0A549SFU8"/>
<evidence type="ECO:0000259" key="7">
    <source>
        <dbReference type="PROSITE" id="PS51900"/>
    </source>
</evidence>
<sequence length="343" mass="38157">MRVQRKVDGRACLLDSSGNEIAAVSKFVTGLLARGSSPNTVASYVYDLRRLYDFLESRSLTPDALTVAGGLEFLVYLRGLKARRGATPLADGTINRILAASSSFYTYLLLAEWTGVSGNPFQVASAGPRHSHWARGRGWMRLPRPRRLPRPLSEEQVTQLLTTCTCRRDMALLLLMLQGGLRIGEVLNLHLEDVQYGRRRIIVRYRCDHPKGVRTKSRAERVVDLLEPETLSALSAYITHERPRTGSSQHIFVAGGGSTVGQPLGYAAVAKWFSRKRRSAGLTGSSSTIHSLRHTHATRMWEAGMSELSLQRRLGHASFESTRMYTEITDEAMLADYRKALGL</sequence>
<name>A0A549SFU8_METSR</name>
<dbReference type="InterPro" id="IPR013762">
    <property type="entry name" value="Integrase-like_cat_sf"/>
</dbReference>
<evidence type="ECO:0000256" key="5">
    <source>
        <dbReference type="PROSITE-ProRule" id="PRU01248"/>
    </source>
</evidence>
<dbReference type="EMBL" id="VJMF01000082">
    <property type="protein sequence ID" value="TRL28502.1"/>
    <property type="molecule type" value="Genomic_DNA"/>
</dbReference>
<evidence type="ECO:0000256" key="2">
    <source>
        <dbReference type="ARBA" id="ARBA00022908"/>
    </source>
</evidence>
<evidence type="ECO:0000313" key="9">
    <source>
        <dbReference type="Proteomes" id="UP000316781"/>
    </source>
</evidence>